<gene>
    <name evidence="2" type="ORF">PoB_000465400</name>
</gene>
<organism evidence="2 3">
    <name type="scientific">Plakobranchus ocellatus</name>
    <dbReference type="NCBI Taxonomy" id="259542"/>
    <lineage>
        <taxon>Eukaryota</taxon>
        <taxon>Metazoa</taxon>
        <taxon>Spiralia</taxon>
        <taxon>Lophotrochozoa</taxon>
        <taxon>Mollusca</taxon>
        <taxon>Gastropoda</taxon>
        <taxon>Heterobranchia</taxon>
        <taxon>Euthyneura</taxon>
        <taxon>Panpulmonata</taxon>
        <taxon>Sacoglossa</taxon>
        <taxon>Placobranchoidea</taxon>
        <taxon>Plakobranchidae</taxon>
        <taxon>Plakobranchus</taxon>
    </lineage>
</organism>
<dbReference type="AlphaFoldDB" id="A0AAV3Y5C1"/>
<accession>A0AAV3Y5C1</accession>
<dbReference type="EMBL" id="BLXT01000545">
    <property type="protein sequence ID" value="GFN78148.1"/>
    <property type="molecule type" value="Genomic_DNA"/>
</dbReference>
<dbReference type="GO" id="GO:0003677">
    <property type="term" value="F:DNA binding"/>
    <property type="evidence" value="ECO:0007669"/>
    <property type="project" value="InterPro"/>
</dbReference>
<keyword evidence="3" id="KW-1185">Reference proteome</keyword>
<dbReference type="InterPro" id="IPR007889">
    <property type="entry name" value="HTH_Psq"/>
</dbReference>
<proteinExistence type="predicted"/>
<reference evidence="2 3" key="1">
    <citation type="journal article" date="2021" name="Elife">
        <title>Chloroplast acquisition without the gene transfer in kleptoplastic sea slugs, Plakobranchus ocellatus.</title>
        <authorList>
            <person name="Maeda T."/>
            <person name="Takahashi S."/>
            <person name="Yoshida T."/>
            <person name="Shimamura S."/>
            <person name="Takaki Y."/>
            <person name="Nagai Y."/>
            <person name="Toyoda A."/>
            <person name="Suzuki Y."/>
            <person name="Arimoto A."/>
            <person name="Ishii H."/>
            <person name="Satoh N."/>
            <person name="Nishiyama T."/>
            <person name="Hasebe M."/>
            <person name="Maruyama T."/>
            <person name="Minagawa J."/>
            <person name="Obokata J."/>
            <person name="Shigenobu S."/>
        </authorList>
    </citation>
    <scope>NUCLEOTIDE SEQUENCE [LARGE SCALE GENOMIC DNA]</scope>
</reference>
<comment type="caution">
    <text evidence="2">The sequence shown here is derived from an EMBL/GenBank/DDBJ whole genome shotgun (WGS) entry which is preliminary data.</text>
</comment>
<evidence type="ECO:0000259" key="1">
    <source>
        <dbReference type="Pfam" id="PF05225"/>
    </source>
</evidence>
<name>A0AAV3Y5C1_9GAST</name>
<sequence>MRNYKRQTDRGQFSRQQMQDAVTAVLAGGSLRKTAARFDVNYKTLERYVKLQKNEGNTDSASFGYQTEKKCVFTNEQEKLLLNYVLEASSIYYGLTLLDLWKLAFHFADANKIPMPQSWESNKIAGEEWMVKFRERHEEELSLRKPEATSLNRMQGFNKTNVNEFFMNLQHVMDEKKFTPDRIWNVDETGCSTVQTPQRQLARKGEKRVGSVVSQEKGTTLQCVAPSTPLETACHHFLCFRV</sequence>
<dbReference type="Proteomes" id="UP000735302">
    <property type="component" value="Unassembled WGS sequence"/>
</dbReference>
<protein>
    <submittedName>
        <fullName evidence="2">Transposase</fullName>
    </submittedName>
</protein>
<evidence type="ECO:0000313" key="3">
    <source>
        <dbReference type="Proteomes" id="UP000735302"/>
    </source>
</evidence>
<evidence type="ECO:0000313" key="2">
    <source>
        <dbReference type="EMBL" id="GFN78148.1"/>
    </source>
</evidence>
<feature type="domain" description="HTH psq-type" evidence="1">
    <location>
        <begin position="15"/>
        <end position="51"/>
    </location>
</feature>
<dbReference type="Pfam" id="PF05225">
    <property type="entry name" value="HTH_psq"/>
    <property type="match status" value="1"/>
</dbReference>